<keyword evidence="3" id="KW-0269">Exonuclease</keyword>
<proteinExistence type="predicted"/>
<name>A0A1H9ATX6_9BACI</name>
<accession>A0A1H9ATX6</accession>
<keyword evidence="4" id="KW-1185">Reference proteome</keyword>
<dbReference type="InterPro" id="IPR014576">
    <property type="entry name" value="Pesterase_YhaO"/>
</dbReference>
<dbReference type="EMBL" id="FOES01000003">
    <property type="protein sequence ID" value="SEP80170.1"/>
    <property type="molecule type" value="Genomic_DNA"/>
</dbReference>
<dbReference type="CDD" id="cd00840">
    <property type="entry name" value="MPP_Mre11_N"/>
    <property type="match status" value="1"/>
</dbReference>
<feature type="domain" description="Calcineurin-like phosphoesterase" evidence="2">
    <location>
        <begin position="7"/>
        <end position="204"/>
    </location>
</feature>
<protein>
    <submittedName>
        <fullName evidence="3">DNA repair exonuclease SbcCD nuclease subunit</fullName>
    </submittedName>
</protein>
<dbReference type="STRING" id="571933.SAMN05216362_10349"/>
<dbReference type="SUPFAM" id="SSF56300">
    <property type="entry name" value="Metallo-dependent phosphatases"/>
    <property type="match status" value="1"/>
</dbReference>
<reference evidence="3 4" key="1">
    <citation type="submission" date="2016-10" db="EMBL/GenBank/DDBJ databases">
        <authorList>
            <person name="de Groot N.N."/>
        </authorList>
    </citation>
    <scope>NUCLEOTIDE SEQUENCE [LARGE SCALE GENOMIC DNA]</scope>
    <source>
        <strain evidence="3 4">DSM 21633</strain>
    </source>
</reference>
<dbReference type="GO" id="GO:0004527">
    <property type="term" value="F:exonuclease activity"/>
    <property type="evidence" value="ECO:0007669"/>
    <property type="project" value="UniProtKB-KW"/>
</dbReference>
<dbReference type="InterPro" id="IPR004843">
    <property type="entry name" value="Calcineurin-like_PHP"/>
</dbReference>
<dbReference type="RefSeq" id="WP_091772461.1">
    <property type="nucleotide sequence ID" value="NZ_FOES01000003.1"/>
</dbReference>
<dbReference type="Proteomes" id="UP000199427">
    <property type="component" value="Unassembled WGS sequence"/>
</dbReference>
<dbReference type="InterPro" id="IPR029052">
    <property type="entry name" value="Metallo-depent_PP-like"/>
</dbReference>
<evidence type="ECO:0000256" key="1">
    <source>
        <dbReference type="ARBA" id="ARBA00022801"/>
    </source>
</evidence>
<keyword evidence="3" id="KW-0540">Nuclease</keyword>
<gene>
    <name evidence="3" type="ORF">SAMN05216362_10349</name>
</gene>
<dbReference type="PIRSF" id="PIRSF033091">
    <property type="entry name" value="Pesterase_YhaO"/>
    <property type="match status" value="1"/>
</dbReference>
<dbReference type="Gene3D" id="3.60.21.10">
    <property type="match status" value="1"/>
</dbReference>
<dbReference type="Pfam" id="PF00149">
    <property type="entry name" value="Metallophos"/>
    <property type="match status" value="1"/>
</dbReference>
<dbReference type="OrthoDB" id="9773856at2"/>
<evidence type="ECO:0000259" key="2">
    <source>
        <dbReference type="Pfam" id="PF00149"/>
    </source>
</evidence>
<dbReference type="AlphaFoldDB" id="A0A1H9ATX6"/>
<dbReference type="PANTHER" id="PTHR30337:SF7">
    <property type="entry name" value="PHOSPHOESTERASE"/>
    <property type="match status" value="1"/>
</dbReference>
<dbReference type="PANTHER" id="PTHR30337">
    <property type="entry name" value="COMPONENT OF ATP-DEPENDENT DSDNA EXONUCLEASE"/>
    <property type="match status" value="1"/>
</dbReference>
<evidence type="ECO:0000313" key="4">
    <source>
        <dbReference type="Proteomes" id="UP000199427"/>
    </source>
</evidence>
<keyword evidence="1" id="KW-0378">Hydrolase</keyword>
<organism evidence="3 4">
    <name type="scientific">Piscibacillus halophilus</name>
    <dbReference type="NCBI Taxonomy" id="571933"/>
    <lineage>
        <taxon>Bacteria</taxon>
        <taxon>Bacillati</taxon>
        <taxon>Bacillota</taxon>
        <taxon>Bacilli</taxon>
        <taxon>Bacillales</taxon>
        <taxon>Bacillaceae</taxon>
        <taxon>Piscibacillus</taxon>
    </lineage>
</organism>
<dbReference type="InterPro" id="IPR050535">
    <property type="entry name" value="DNA_Repair-Maintenance_Comp"/>
</dbReference>
<sequence length="410" mass="47477">MLKPVVRFLHSADLHLDSPLKGLSNLPKAIYDDLSRSTINAFHKMVDVAINEKVDFVLIIGDLFDQESSSIKSSLELKKGLERLNSNFIKAYISFGNHDYMMQQKAKLNFPENTFVFPSNGVINTTYEKDGRVLAEISGFSYQQRAVIENMVEQYQKTTEAPYHIATLHGSLKTNQEHDTYAPFLLEDLKSVNADYWALGHIHKREILHQQPLVVYSGNIQGRHMKESGEKGCYLVELNGQEPHMSFHQLHDVLFSEEEVAIENVKSPEDIVNKLEQFKGTLRKEKHKTIVRLTVHLSGSDDLSIGPDFVDEVLEIVNETEEEENTWIWINEMRLMKHQQYDREELKESNPFINEILKTIDQTEELDAYIDELQLHPLFKKYTNIEMNDLKDEIKQEAEDIILRNLMKEG</sequence>
<dbReference type="InterPro" id="IPR041796">
    <property type="entry name" value="Mre11_N"/>
</dbReference>
<evidence type="ECO:0000313" key="3">
    <source>
        <dbReference type="EMBL" id="SEP80170.1"/>
    </source>
</evidence>